<dbReference type="InterPro" id="IPR014752">
    <property type="entry name" value="Arrestin-like_C"/>
</dbReference>
<evidence type="ECO:0000313" key="5">
    <source>
        <dbReference type="Proteomes" id="UP000274756"/>
    </source>
</evidence>
<dbReference type="InterPro" id="IPR011021">
    <property type="entry name" value="Arrestin-like_N"/>
</dbReference>
<dbReference type="InterPro" id="IPR050357">
    <property type="entry name" value="Arrestin_domain-protein"/>
</dbReference>
<evidence type="ECO:0000313" key="3">
    <source>
        <dbReference type="EMBL" id="VDN60865.1"/>
    </source>
</evidence>
<dbReference type="InterPro" id="IPR011022">
    <property type="entry name" value="Arrestin_C-like"/>
</dbReference>
<evidence type="ECO:0000256" key="1">
    <source>
        <dbReference type="ARBA" id="ARBA00005298"/>
    </source>
</evidence>
<dbReference type="Pfam" id="PF00339">
    <property type="entry name" value="Arrestin_N"/>
    <property type="match status" value="1"/>
</dbReference>
<dbReference type="Gene3D" id="2.60.40.640">
    <property type="match status" value="2"/>
</dbReference>
<evidence type="ECO:0000313" key="6">
    <source>
        <dbReference type="WBParaSite" id="DME_0001007701-mRNA-1"/>
    </source>
</evidence>
<proteinExistence type="inferred from homology"/>
<name>A0A0N4UQ13_DRAME</name>
<dbReference type="PANTHER" id="PTHR11188:SF176">
    <property type="entry name" value="ARRESTIN DOMAIN-CONTAINING PROTEIN 1"/>
    <property type="match status" value="1"/>
</dbReference>
<dbReference type="PANTHER" id="PTHR11188">
    <property type="entry name" value="ARRESTIN DOMAIN CONTAINING PROTEIN"/>
    <property type="match status" value="1"/>
</dbReference>
<dbReference type="Pfam" id="PF02752">
    <property type="entry name" value="Arrestin_C"/>
    <property type="match status" value="1"/>
</dbReference>
<dbReference type="GO" id="GO:0015031">
    <property type="term" value="P:protein transport"/>
    <property type="evidence" value="ECO:0007669"/>
    <property type="project" value="TreeGrafter"/>
</dbReference>
<sequence length="287" mass="32900">MVKLDKFAIEFSNIEGAYFAGQEVSGKVIIENKEPKKVSEILLELKGRARTYWTKHSGQSRKHCSSAEPYFCEQFNTCYTHKFSRASLDIKEGRILPEGYHEIPFSYILPKNLPTSFEGEFGFIRYTCKATCERPWDFDIVCKKAFSVLQPAKISECNSFARFCCRNQGSILAEMHLERTGFTPGESFCLNIAVRNDSYKTLKACIKFVQTVNYKAKTFAGGEYVRSVDKVVIKKDISEINARKSFNWNERTIVIPSVPPALGTCKIISIYYSLQLQVKFSIFIYYN</sequence>
<accession>A0A0N4UQ13</accession>
<keyword evidence="5" id="KW-1185">Reference proteome</keyword>
<gene>
    <name evidence="3" type="ORF">DME_LOCUS10838</name>
</gene>
<protein>
    <submittedName>
        <fullName evidence="6">Arrestin_C domain-containing protein</fullName>
    </submittedName>
</protein>
<dbReference type="WBParaSite" id="DME_0001007701-mRNA-1">
    <property type="protein sequence ID" value="DME_0001007701-mRNA-1"/>
    <property type="gene ID" value="DME_0001007701"/>
</dbReference>
<dbReference type="Proteomes" id="UP000038040">
    <property type="component" value="Unplaced"/>
</dbReference>
<evidence type="ECO:0000313" key="4">
    <source>
        <dbReference type="Proteomes" id="UP000038040"/>
    </source>
</evidence>
<dbReference type="SMART" id="SM01017">
    <property type="entry name" value="Arrestin_C"/>
    <property type="match status" value="1"/>
</dbReference>
<dbReference type="EMBL" id="UYYG01001255">
    <property type="protein sequence ID" value="VDN60865.1"/>
    <property type="molecule type" value="Genomic_DNA"/>
</dbReference>
<evidence type="ECO:0000259" key="2">
    <source>
        <dbReference type="SMART" id="SM01017"/>
    </source>
</evidence>
<feature type="domain" description="Arrestin C-terminal-like" evidence="2">
    <location>
        <begin position="167"/>
        <end position="287"/>
    </location>
</feature>
<dbReference type="InterPro" id="IPR014756">
    <property type="entry name" value="Ig_E-set"/>
</dbReference>
<reference evidence="3 5" key="2">
    <citation type="submission" date="2018-11" db="EMBL/GenBank/DDBJ databases">
        <authorList>
            <consortium name="Pathogen Informatics"/>
        </authorList>
    </citation>
    <scope>NUCLEOTIDE SEQUENCE [LARGE SCALE GENOMIC DNA]</scope>
</reference>
<comment type="similarity">
    <text evidence="1">Belongs to the arrestin family.</text>
</comment>
<reference evidence="6" key="1">
    <citation type="submission" date="2017-02" db="UniProtKB">
        <authorList>
            <consortium name="WormBaseParasite"/>
        </authorList>
    </citation>
    <scope>IDENTIFICATION</scope>
</reference>
<dbReference type="STRING" id="318479.A0A0N4UQ13"/>
<dbReference type="SUPFAM" id="SSF81296">
    <property type="entry name" value="E set domains"/>
    <property type="match status" value="2"/>
</dbReference>
<dbReference type="Proteomes" id="UP000274756">
    <property type="component" value="Unassembled WGS sequence"/>
</dbReference>
<organism evidence="4 6">
    <name type="scientific">Dracunculus medinensis</name>
    <name type="common">Guinea worm</name>
    <dbReference type="NCBI Taxonomy" id="318479"/>
    <lineage>
        <taxon>Eukaryota</taxon>
        <taxon>Metazoa</taxon>
        <taxon>Ecdysozoa</taxon>
        <taxon>Nematoda</taxon>
        <taxon>Chromadorea</taxon>
        <taxon>Rhabditida</taxon>
        <taxon>Spirurina</taxon>
        <taxon>Dracunculoidea</taxon>
        <taxon>Dracunculidae</taxon>
        <taxon>Dracunculus</taxon>
    </lineage>
</organism>
<dbReference type="OrthoDB" id="2333384at2759"/>
<dbReference type="AlphaFoldDB" id="A0A0N4UQ13"/>
<dbReference type="GO" id="GO:0005737">
    <property type="term" value="C:cytoplasm"/>
    <property type="evidence" value="ECO:0007669"/>
    <property type="project" value="TreeGrafter"/>
</dbReference>